<keyword evidence="10" id="KW-1185">Reference proteome</keyword>
<accession>A0ABQ1YVP9</accession>
<evidence type="ECO:0000256" key="3">
    <source>
        <dbReference type="ARBA" id="ARBA00022692"/>
    </source>
</evidence>
<dbReference type="InterPro" id="IPR003838">
    <property type="entry name" value="ABC3_permease_C"/>
</dbReference>
<dbReference type="PANTHER" id="PTHR30572">
    <property type="entry name" value="MEMBRANE COMPONENT OF TRANSPORTER-RELATED"/>
    <property type="match status" value="1"/>
</dbReference>
<feature type="transmembrane region" description="Helical" evidence="6">
    <location>
        <begin position="268"/>
        <end position="289"/>
    </location>
</feature>
<evidence type="ECO:0000313" key="9">
    <source>
        <dbReference type="EMBL" id="GGH38924.1"/>
    </source>
</evidence>
<keyword evidence="3 6" id="KW-0812">Transmembrane</keyword>
<evidence type="ECO:0000259" key="7">
    <source>
        <dbReference type="Pfam" id="PF02687"/>
    </source>
</evidence>
<protein>
    <submittedName>
        <fullName evidence="9">ABC transporter permease</fullName>
    </submittedName>
</protein>
<evidence type="ECO:0000256" key="1">
    <source>
        <dbReference type="ARBA" id="ARBA00004651"/>
    </source>
</evidence>
<reference evidence="10" key="1">
    <citation type="journal article" date="2019" name="Int. J. Syst. Evol. Microbiol.">
        <title>The Global Catalogue of Microorganisms (GCM) 10K type strain sequencing project: providing services to taxonomists for standard genome sequencing and annotation.</title>
        <authorList>
            <consortium name="The Broad Institute Genomics Platform"/>
            <consortium name="The Broad Institute Genome Sequencing Center for Infectious Disease"/>
            <person name="Wu L."/>
            <person name="Ma J."/>
        </authorList>
    </citation>
    <scope>NUCLEOTIDE SEQUENCE [LARGE SCALE GENOMIC DNA]</scope>
    <source>
        <strain evidence="10">CGMCC 1.15288</strain>
    </source>
</reference>
<feature type="domain" description="MacB-like periplasmic core" evidence="8">
    <location>
        <begin position="20"/>
        <end position="233"/>
    </location>
</feature>
<dbReference type="PANTHER" id="PTHR30572:SF18">
    <property type="entry name" value="ABC-TYPE MACROLIDE FAMILY EXPORT SYSTEM PERMEASE COMPONENT 2"/>
    <property type="match status" value="1"/>
</dbReference>
<organism evidence="9 10">
    <name type="scientific">Dyadobacter endophyticus</name>
    <dbReference type="NCBI Taxonomy" id="1749036"/>
    <lineage>
        <taxon>Bacteria</taxon>
        <taxon>Pseudomonadati</taxon>
        <taxon>Bacteroidota</taxon>
        <taxon>Cytophagia</taxon>
        <taxon>Cytophagales</taxon>
        <taxon>Spirosomataceae</taxon>
        <taxon>Dyadobacter</taxon>
    </lineage>
</organism>
<name>A0ABQ1YVP9_9BACT</name>
<comment type="subcellular location">
    <subcellularLocation>
        <location evidence="1">Cell membrane</location>
        <topology evidence="1">Multi-pass membrane protein</topology>
    </subcellularLocation>
</comment>
<dbReference type="Proteomes" id="UP000600214">
    <property type="component" value="Unassembled WGS sequence"/>
</dbReference>
<feature type="transmembrane region" description="Helical" evidence="6">
    <location>
        <begin position="670"/>
        <end position="694"/>
    </location>
</feature>
<dbReference type="InterPro" id="IPR025857">
    <property type="entry name" value="MacB_PCD"/>
</dbReference>
<evidence type="ECO:0000256" key="4">
    <source>
        <dbReference type="ARBA" id="ARBA00022989"/>
    </source>
</evidence>
<feature type="domain" description="ABC3 transporter permease C-terminal" evidence="7">
    <location>
        <begin position="275"/>
        <end position="393"/>
    </location>
</feature>
<keyword evidence="4 6" id="KW-1133">Transmembrane helix</keyword>
<keyword evidence="2" id="KW-1003">Cell membrane</keyword>
<proteinExistence type="predicted"/>
<keyword evidence="5 6" id="KW-0472">Membrane</keyword>
<feature type="domain" description="ABC3 transporter permease C-terminal" evidence="7">
    <location>
        <begin position="673"/>
        <end position="781"/>
    </location>
</feature>
<evidence type="ECO:0000256" key="2">
    <source>
        <dbReference type="ARBA" id="ARBA00022475"/>
    </source>
</evidence>
<sequence>MLKNYFKIAFRTLWKNRLFTAINVLGLSLGLASAGVLILFIQRGITFDTFHKDNDRIYFVQTADATSRYNQTVYPILDQMVKTFPEIETGTHVQGWNDVWLNHNGKDLQRRTKYVDSAFFDIFSFKLKYGNAAAALKRKQSIVLSDQAAEALFGDINPVGETVTVEDSMTFTVTGVLEPVPANSSIQFEVLLPISNLEDNKDFASGADWYNTFAAVYLKLRKGADVGKLEAKFPAFVKTHFHAEGQKRQIRIAPLEEFIHYENPTFRWMIYGAITIAVFIILIISINMVNLNTAMSFTRVKEVAVRKVTGSTLGQVLAQFWTESALVLAGSLLIAVVFGILYLVPQFNEFRQGRMQLVVNWQQDSATFLTLMAIIGVIAFIAGTIPATYLNKLDLRDTLKGKLAGKPGSGNWTQGTLIVVQLVIAIVLVIGAIAVRWQINFMRQADTGFKGERIVVVSSDLQYKDENAAVQQFVPILDGLKQNSKIESIAISGIVPTRYWSNYNVYTPEGEDSKNIRLRHVGTSTNYTATYDIRMVEGRDFSEELDRNGEQHPVVINEAARKAFGWTTAIGKRLRQGNNAEVYTVVGVMKDFHYGPLKERIEPLLHWYNGPPSLNSYLTLKFTDISQAKGVLAGLEKAMKKIPSRRPFQFFYMQEELSRQYNDLDGIWKMVNFVTLLAIVIALAGIFGLISLAASKRTKEIGIRKVLGASVQGIAMLLSRDFIVLLVIAMLVGLPLAYTFVIKYLASFEYHVNLPWYVFVLVAIGALLLTILTVGFQGIKAALADPVKSLRSE</sequence>
<dbReference type="EMBL" id="BMIA01000002">
    <property type="protein sequence ID" value="GGH38924.1"/>
    <property type="molecule type" value="Genomic_DNA"/>
</dbReference>
<dbReference type="Pfam" id="PF12704">
    <property type="entry name" value="MacB_PCD"/>
    <property type="match status" value="2"/>
</dbReference>
<dbReference type="RefSeq" id="WP_188934013.1">
    <property type="nucleotide sequence ID" value="NZ_BMIA01000002.1"/>
</dbReference>
<gene>
    <name evidence="9" type="ORF">GCM10007423_32960</name>
</gene>
<evidence type="ECO:0000313" key="10">
    <source>
        <dbReference type="Proteomes" id="UP000600214"/>
    </source>
</evidence>
<comment type="caution">
    <text evidence="9">The sequence shown here is derived from an EMBL/GenBank/DDBJ whole genome shotgun (WGS) entry which is preliminary data.</text>
</comment>
<feature type="transmembrane region" description="Helical" evidence="6">
    <location>
        <begin position="411"/>
        <end position="435"/>
    </location>
</feature>
<feature type="transmembrane region" description="Helical" evidence="6">
    <location>
        <begin position="325"/>
        <end position="345"/>
    </location>
</feature>
<dbReference type="Pfam" id="PF02687">
    <property type="entry name" value="FtsX"/>
    <property type="match status" value="2"/>
</dbReference>
<dbReference type="InterPro" id="IPR050250">
    <property type="entry name" value="Macrolide_Exporter_MacB"/>
</dbReference>
<evidence type="ECO:0000259" key="8">
    <source>
        <dbReference type="Pfam" id="PF12704"/>
    </source>
</evidence>
<feature type="transmembrane region" description="Helical" evidence="6">
    <location>
        <begin position="722"/>
        <end position="742"/>
    </location>
</feature>
<feature type="domain" description="MacB-like periplasmic core" evidence="8">
    <location>
        <begin position="422"/>
        <end position="592"/>
    </location>
</feature>
<evidence type="ECO:0000256" key="6">
    <source>
        <dbReference type="SAM" id="Phobius"/>
    </source>
</evidence>
<evidence type="ECO:0000256" key="5">
    <source>
        <dbReference type="ARBA" id="ARBA00023136"/>
    </source>
</evidence>
<feature type="transmembrane region" description="Helical" evidence="6">
    <location>
        <begin position="365"/>
        <end position="390"/>
    </location>
</feature>
<feature type="transmembrane region" description="Helical" evidence="6">
    <location>
        <begin position="754"/>
        <end position="776"/>
    </location>
</feature>